<dbReference type="InterPro" id="IPR001900">
    <property type="entry name" value="RNase_II/R"/>
</dbReference>
<dbReference type="SMART" id="SM00955">
    <property type="entry name" value="RNB"/>
    <property type="match status" value="1"/>
</dbReference>
<dbReference type="PANTHER" id="PTHR23355">
    <property type="entry name" value="RIBONUCLEASE"/>
    <property type="match status" value="1"/>
</dbReference>
<sequence length="827" mass="92658">MTVTSGIVVGNAFIDNRNYLLSLSLSGDTLTHNIADIFFEIPQMVSRDLAERAGISASPTNRTEISARVEILKQLREVERQIAQAYCAIGSRNIALYPLVRSRNPNEWSTVTVPQAAKLISNTRESAYPTLLASHRYLMKHTIEFVPHLTSHRVVQTWAVRPQSHVDKLTAVRDMIHRSDPAIDVFVAKACSIMTANKKRRLDSWNEPPAQEPAMDVHYTAEDRLIVDVLHHALRQHRDIRIDPYSLVVTNILKKMEVAEVIDSGVLHQVLVDLGHLAPWDDLVSRKRELDLGQISDSESPKVIAENHIVQKNLTKMATATAHSNTPLGPEDFYFRDPVEHLRHDFGNLPVYVVDDVGAEELDDGLSVEPIPSEPGAAWIHVHVADPTAVIPPAHIFAQRARQMGSTAYFAHRTWPMLPISLTQSELSLGAKSHSGQPEHVLTFSFKIDSAGNMADYKVRAGLIRNVITVDYDSVDHLLGSIKKYEAFRPFDLERRSSLCVTDLATEHVDNLRLITEMTSRHKQRNLNSSNYFYSSLPKARITITPKPLMGTPIHSPVPFHFPGFPSLTYEVVGQQMQDSGSRMVISECMKAACRVASRWSFDNGLPMLRRSSKPPVCLGDPQALKNLLAMRDPAGYVDFYAVQKSKLYIPPVEHRLEPAMHWSMGIPDGEGYIRVTSPLRRYNDLVAHWQIKHALLHPRTTTPLFSPGWLTEYAPEIKKKEKESKRAEQSHFSFWSHLYIKRFMGDPHAAKDRHDPLQSLTAIVSGVRPNDGMVSSSVPCYIPSLGILGSLSAPSIAAYAVGESVKVRITSVETGLQPRLHLALRK</sequence>
<organism evidence="2 3">
    <name type="scientific">Paxillus involutus ATCC 200175</name>
    <dbReference type="NCBI Taxonomy" id="664439"/>
    <lineage>
        <taxon>Eukaryota</taxon>
        <taxon>Fungi</taxon>
        <taxon>Dikarya</taxon>
        <taxon>Basidiomycota</taxon>
        <taxon>Agaricomycotina</taxon>
        <taxon>Agaricomycetes</taxon>
        <taxon>Agaricomycetidae</taxon>
        <taxon>Boletales</taxon>
        <taxon>Paxilineae</taxon>
        <taxon>Paxillaceae</taxon>
        <taxon>Paxillus</taxon>
    </lineage>
</organism>
<reference evidence="3" key="2">
    <citation type="submission" date="2015-01" db="EMBL/GenBank/DDBJ databases">
        <title>Evolutionary Origins and Diversification of the Mycorrhizal Mutualists.</title>
        <authorList>
            <consortium name="DOE Joint Genome Institute"/>
            <consortium name="Mycorrhizal Genomics Consortium"/>
            <person name="Kohler A."/>
            <person name="Kuo A."/>
            <person name="Nagy L.G."/>
            <person name="Floudas D."/>
            <person name="Copeland A."/>
            <person name="Barry K.W."/>
            <person name="Cichocki N."/>
            <person name="Veneault-Fourrey C."/>
            <person name="LaButti K."/>
            <person name="Lindquist E.A."/>
            <person name="Lipzen A."/>
            <person name="Lundell T."/>
            <person name="Morin E."/>
            <person name="Murat C."/>
            <person name="Riley R."/>
            <person name="Ohm R."/>
            <person name="Sun H."/>
            <person name="Tunlid A."/>
            <person name="Henrissat B."/>
            <person name="Grigoriev I.V."/>
            <person name="Hibbett D.S."/>
            <person name="Martin F."/>
        </authorList>
    </citation>
    <scope>NUCLEOTIDE SEQUENCE [LARGE SCALE GENOMIC DNA]</scope>
    <source>
        <strain evidence="3">ATCC 200175</strain>
    </source>
</reference>
<dbReference type="InterPro" id="IPR050180">
    <property type="entry name" value="RNR_Ribonuclease"/>
</dbReference>
<keyword evidence="3" id="KW-1185">Reference proteome</keyword>
<reference evidence="2 3" key="1">
    <citation type="submission" date="2014-06" db="EMBL/GenBank/DDBJ databases">
        <authorList>
            <consortium name="DOE Joint Genome Institute"/>
            <person name="Kuo A."/>
            <person name="Kohler A."/>
            <person name="Nagy L.G."/>
            <person name="Floudas D."/>
            <person name="Copeland A."/>
            <person name="Barry K.W."/>
            <person name="Cichocki N."/>
            <person name="Veneault-Fourrey C."/>
            <person name="LaButti K."/>
            <person name="Lindquist E.A."/>
            <person name="Lipzen A."/>
            <person name="Lundell T."/>
            <person name="Morin E."/>
            <person name="Murat C."/>
            <person name="Sun H."/>
            <person name="Tunlid A."/>
            <person name="Henrissat B."/>
            <person name="Grigoriev I.V."/>
            <person name="Hibbett D.S."/>
            <person name="Martin F."/>
            <person name="Nordberg H.P."/>
            <person name="Cantor M.N."/>
            <person name="Hua S.X."/>
        </authorList>
    </citation>
    <scope>NUCLEOTIDE SEQUENCE [LARGE SCALE GENOMIC DNA]</scope>
    <source>
        <strain evidence="2 3">ATCC 200175</strain>
    </source>
</reference>
<protein>
    <recommendedName>
        <fullName evidence="1">RNB domain-containing protein</fullName>
    </recommendedName>
</protein>
<dbReference type="GO" id="GO:0006402">
    <property type="term" value="P:mRNA catabolic process"/>
    <property type="evidence" value="ECO:0007669"/>
    <property type="project" value="TreeGrafter"/>
</dbReference>
<dbReference type="Pfam" id="PF00773">
    <property type="entry name" value="RNB"/>
    <property type="match status" value="1"/>
</dbReference>
<feature type="domain" description="RNB" evidence="1">
    <location>
        <begin position="343"/>
        <end position="698"/>
    </location>
</feature>
<gene>
    <name evidence="2" type="ORF">PAXINDRAFT_117121</name>
</gene>
<dbReference type="AlphaFoldDB" id="A0A0C9TT01"/>
<dbReference type="EMBL" id="KN819352">
    <property type="protein sequence ID" value="KIJ13418.1"/>
    <property type="molecule type" value="Genomic_DNA"/>
</dbReference>
<accession>A0A0C9TT01</accession>
<evidence type="ECO:0000313" key="2">
    <source>
        <dbReference type="EMBL" id="KIJ13418.1"/>
    </source>
</evidence>
<dbReference type="Proteomes" id="UP000053647">
    <property type="component" value="Unassembled WGS sequence"/>
</dbReference>
<dbReference type="SUPFAM" id="SSF50249">
    <property type="entry name" value="Nucleic acid-binding proteins"/>
    <property type="match status" value="1"/>
</dbReference>
<evidence type="ECO:0000259" key="1">
    <source>
        <dbReference type="SMART" id="SM00955"/>
    </source>
</evidence>
<dbReference type="GO" id="GO:0003723">
    <property type="term" value="F:RNA binding"/>
    <property type="evidence" value="ECO:0007669"/>
    <property type="project" value="InterPro"/>
</dbReference>
<dbReference type="GO" id="GO:0000932">
    <property type="term" value="C:P-body"/>
    <property type="evidence" value="ECO:0007669"/>
    <property type="project" value="TreeGrafter"/>
</dbReference>
<proteinExistence type="predicted"/>
<dbReference type="OrthoDB" id="2285229at2759"/>
<dbReference type="PANTHER" id="PTHR23355:SF65">
    <property type="entry name" value="EXORIBONUCLEASE CYT-4, PUTATIVE (AFU_ORTHOLOGUE AFUA_7G01550)-RELATED"/>
    <property type="match status" value="1"/>
</dbReference>
<dbReference type="InterPro" id="IPR012340">
    <property type="entry name" value="NA-bd_OB-fold"/>
</dbReference>
<dbReference type="HOGENOM" id="CLU_002512_2_0_1"/>
<evidence type="ECO:0000313" key="3">
    <source>
        <dbReference type="Proteomes" id="UP000053647"/>
    </source>
</evidence>
<dbReference type="GO" id="GO:0000175">
    <property type="term" value="F:3'-5'-RNA exonuclease activity"/>
    <property type="evidence" value="ECO:0007669"/>
    <property type="project" value="TreeGrafter"/>
</dbReference>
<name>A0A0C9TT01_PAXIN</name>